<keyword evidence="5" id="KW-0804">Transcription</keyword>
<evidence type="ECO:0000256" key="3">
    <source>
        <dbReference type="ARBA" id="ARBA00023082"/>
    </source>
</evidence>
<dbReference type="GO" id="GO:0006352">
    <property type="term" value="P:DNA-templated transcription initiation"/>
    <property type="evidence" value="ECO:0007669"/>
    <property type="project" value="InterPro"/>
</dbReference>
<dbReference type="OrthoDB" id="9809557at2"/>
<dbReference type="PANTHER" id="PTHR30376">
    <property type="entry name" value="SIGMA FACTOR RPOH HEAT SHOCK RELATED"/>
    <property type="match status" value="1"/>
</dbReference>
<evidence type="ECO:0000256" key="1">
    <source>
        <dbReference type="ARBA" id="ARBA00007788"/>
    </source>
</evidence>
<name>A0A1X6Z7I7_9RHOB</name>
<comment type="similarity">
    <text evidence="1">Belongs to the sigma-70 factor family.</text>
</comment>
<dbReference type="InterPro" id="IPR007630">
    <property type="entry name" value="RNA_pol_sigma70_r4"/>
</dbReference>
<dbReference type="InterPro" id="IPR013324">
    <property type="entry name" value="RNA_pol_sigma_r3/r4-like"/>
</dbReference>
<dbReference type="InterPro" id="IPR050813">
    <property type="entry name" value="Sigma-70_Factor"/>
</dbReference>
<gene>
    <name evidence="8" type="primary">rpoH_2</name>
    <name evidence="8" type="ORF">ROA7450_02073</name>
</gene>
<keyword evidence="9" id="KW-1185">Reference proteome</keyword>
<keyword evidence="3" id="KW-0731">Sigma factor</keyword>
<keyword evidence="4" id="KW-0238">DNA-binding</keyword>
<sequence>MPLDAPISSQMSRDAMKAELLDAETERELAYAWRDRRDEAALHRLITAYMRLAISMASKFKRYGAPMNDLIQEAGLGLMKAADKFDPDRGVRFSTYAVWWIKASIQDYVMRNWSMVRTGSTSSQKSLFFNMRRVQARIEREAMARGEELDNHQLREMIAHEVGVPLRDVEMMEGRLSGSDFSLNATQSTEDESREWIDTLEDDAPRGDEIVQKDHDQEALRGWLERAMARLNTRERFIIRERKLLETPRTLESLGNELNLSKERVRQLEAAALQKLRRTLEQFGPEVHNLLV</sequence>
<accession>A0A1X6Z7I7</accession>
<evidence type="ECO:0000256" key="5">
    <source>
        <dbReference type="ARBA" id="ARBA00023163"/>
    </source>
</evidence>
<feature type="domain" description="RNA polymerase sigma-70 region 2" evidence="6">
    <location>
        <begin position="45"/>
        <end position="113"/>
    </location>
</feature>
<keyword evidence="2" id="KW-0805">Transcription regulation</keyword>
<dbReference type="InterPro" id="IPR000943">
    <property type="entry name" value="RNA_pol_sigma70"/>
</dbReference>
<dbReference type="GO" id="GO:0003677">
    <property type="term" value="F:DNA binding"/>
    <property type="evidence" value="ECO:0007669"/>
    <property type="project" value="UniProtKB-KW"/>
</dbReference>
<dbReference type="InterPro" id="IPR007627">
    <property type="entry name" value="RNA_pol_sigma70_r2"/>
</dbReference>
<dbReference type="InterPro" id="IPR013325">
    <property type="entry name" value="RNA_pol_sigma_r2"/>
</dbReference>
<feature type="domain" description="RNA polymerase sigma-70 region 4" evidence="7">
    <location>
        <begin position="227"/>
        <end position="277"/>
    </location>
</feature>
<dbReference type="SUPFAM" id="SSF88946">
    <property type="entry name" value="Sigma2 domain of RNA polymerase sigma factors"/>
    <property type="match status" value="1"/>
</dbReference>
<dbReference type="Pfam" id="PF04545">
    <property type="entry name" value="Sigma70_r4"/>
    <property type="match status" value="1"/>
</dbReference>
<dbReference type="Gene3D" id="1.20.140.160">
    <property type="match status" value="1"/>
</dbReference>
<evidence type="ECO:0000313" key="8">
    <source>
        <dbReference type="EMBL" id="SLN42540.1"/>
    </source>
</evidence>
<dbReference type="Proteomes" id="UP000193061">
    <property type="component" value="Unassembled WGS sequence"/>
</dbReference>
<dbReference type="NCBIfam" id="TIGR02937">
    <property type="entry name" value="sigma70-ECF"/>
    <property type="match status" value="1"/>
</dbReference>
<dbReference type="InterPro" id="IPR014284">
    <property type="entry name" value="RNA_pol_sigma-70_dom"/>
</dbReference>
<dbReference type="NCBIfam" id="NF005693">
    <property type="entry name" value="PRK07500.1"/>
    <property type="match status" value="1"/>
</dbReference>
<evidence type="ECO:0000259" key="7">
    <source>
        <dbReference type="Pfam" id="PF04545"/>
    </source>
</evidence>
<reference evidence="8 9" key="1">
    <citation type="submission" date="2017-03" db="EMBL/GenBank/DDBJ databases">
        <authorList>
            <person name="Afonso C.L."/>
            <person name="Miller P.J."/>
            <person name="Scott M.A."/>
            <person name="Spackman E."/>
            <person name="Goraichik I."/>
            <person name="Dimitrov K.M."/>
            <person name="Suarez D.L."/>
            <person name="Swayne D.E."/>
        </authorList>
    </citation>
    <scope>NUCLEOTIDE SEQUENCE [LARGE SCALE GENOMIC DNA]</scope>
    <source>
        <strain evidence="8 9">CECT 7450</strain>
    </source>
</reference>
<dbReference type="PRINTS" id="PR00046">
    <property type="entry name" value="SIGMA70FCT"/>
</dbReference>
<dbReference type="CDD" id="cd06171">
    <property type="entry name" value="Sigma70_r4"/>
    <property type="match status" value="1"/>
</dbReference>
<dbReference type="RefSeq" id="WP_085805586.1">
    <property type="nucleotide sequence ID" value="NZ_FWFX01000005.1"/>
</dbReference>
<proteinExistence type="inferred from homology"/>
<dbReference type="GO" id="GO:0016987">
    <property type="term" value="F:sigma factor activity"/>
    <property type="evidence" value="ECO:0007669"/>
    <property type="project" value="UniProtKB-KW"/>
</dbReference>
<dbReference type="PANTHER" id="PTHR30376:SF3">
    <property type="entry name" value="RNA POLYMERASE SIGMA FACTOR RPOH"/>
    <property type="match status" value="1"/>
</dbReference>
<dbReference type="AlphaFoldDB" id="A0A1X6Z7I7"/>
<evidence type="ECO:0000313" key="9">
    <source>
        <dbReference type="Proteomes" id="UP000193061"/>
    </source>
</evidence>
<evidence type="ECO:0000256" key="2">
    <source>
        <dbReference type="ARBA" id="ARBA00023015"/>
    </source>
</evidence>
<organism evidence="8 9">
    <name type="scientific">Roseovarius albus</name>
    <dbReference type="NCBI Taxonomy" id="1247867"/>
    <lineage>
        <taxon>Bacteria</taxon>
        <taxon>Pseudomonadati</taxon>
        <taxon>Pseudomonadota</taxon>
        <taxon>Alphaproteobacteria</taxon>
        <taxon>Rhodobacterales</taxon>
        <taxon>Roseobacteraceae</taxon>
        <taxon>Roseovarius</taxon>
    </lineage>
</organism>
<evidence type="ECO:0000259" key="6">
    <source>
        <dbReference type="Pfam" id="PF04542"/>
    </source>
</evidence>
<dbReference type="Gene3D" id="1.20.120.1810">
    <property type="match status" value="1"/>
</dbReference>
<evidence type="ECO:0000256" key="4">
    <source>
        <dbReference type="ARBA" id="ARBA00023125"/>
    </source>
</evidence>
<dbReference type="NCBIfam" id="NF005143">
    <property type="entry name" value="PRK06596.1"/>
    <property type="match status" value="1"/>
</dbReference>
<dbReference type="Pfam" id="PF04542">
    <property type="entry name" value="Sigma70_r2"/>
    <property type="match status" value="1"/>
</dbReference>
<dbReference type="SUPFAM" id="SSF88659">
    <property type="entry name" value="Sigma3 and sigma4 domains of RNA polymerase sigma factors"/>
    <property type="match status" value="1"/>
</dbReference>
<protein>
    <submittedName>
        <fullName evidence="8">RNA polymerase sigma factor RpoH</fullName>
    </submittedName>
</protein>
<dbReference type="EMBL" id="FWFX01000005">
    <property type="protein sequence ID" value="SLN42540.1"/>
    <property type="molecule type" value="Genomic_DNA"/>
</dbReference>